<dbReference type="InterPro" id="IPR024529">
    <property type="entry name" value="ECF_trnsprt_substrate-spec"/>
</dbReference>
<dbReference type="AlphaFoldDB" id="A0A0R1XDD5"/>
<proteinExistence type="predicted"/>
<organism evidence="2 3">
    <name type="scientific">Schleiferilactobacillus harbinensis DSM 16991</name>
    <dbReference type="NCBI Taxonomy" id="1122147"/>
    <lineage>
        <taxon>Bacteria</taxon>
        <taxon>Bacillati</taxon>
        <taxon>Bacillota</taxon>
        <taxon>Bacilli</taxon>
        <taxon>Lactobacillales</taxon>
        <taxon>Lactobacillaceae</taxon>
        <taxon>Schleiferilactobacillus</taxon>
    </lineage>
</organism>
<dbReference type="OrthoDB" id="9813540at2"/>
<dbReference type="PATRIC" id="fig|1122147.4.peg.988"/>
<protein>
    <recommendedName>
        <fullName evidence="4">Integral membrane protein</fullName>
    </recommendedName>
</protein>
<evidence type="ECO:0000256" key="1">
    <source>
        <dbReference type="SAM" id="Phobius"/>
    </source>
</evidence>
<dbReference type="Proteomes" id="UP000050949">
    <property type="component" value="Unassembled WGS sequence"/>
</dbReference>
<keyword evidence="1" id="KW-0812">Transmembrane</keyword>
<evidence type="ECO:0000313" key="3">
    <source>
        <dbReference type="Proteomes" id="UP000050949"/>
    </source>
</evidence>
<keyword evidence="1" id="KW-0472">Membrane</keyword>
<feature type="transmembrane region" description="Helical" evidence="1">
    <location>
        <begin position="6"/>
        <end position="25"/>
    </location>
</feature>
<reference evidence="2 3" key="1">
    <citation type="journal article" date="2015" name="Genome Announc.">
        <title>Expanding the biotechnology potential of lactobacilli through comparative genomics of 213 strains and associated genera.</title>
        <authorList>
            <person name="Sun Z."/>
            <person name="Harris H.M."/>
            <person name="McCann A."/>
            <person name="Guo C."/>
            <person name="Argimon S."/>
            <person name="Zhang W."/>
            <person name="Yang X."/>
            <person name="Jeffery I.B."/>
            <person name="Cooney J.C."/>
            <person name="Kagawa T.F."/>
            <person name="Liu W."/>
            <person name="Song Y."/>
            <person name="Salvetti E."/>
            <person name="Wrobel A."/>
            <person name="Rasinkangas P."/>
            <person name="Parkhill J."/>
            <person name="Rea M.C."/>
            <person name="O'Sullivan O."/>
            <person name="Ritari J."/>
            <person name="Douillard F.P."/>
            <person name="Paul Ross R."/>
            <person name="Yang R."/>
            <person name="Briner A.E."/>
            <person name="Felis G.E."/>
            <person name="de Vos W.M."/>
            <person name="Barrangou R."/>
            <person name="Klaenhammer T.R."/>
            <person name="Caufield P.W."/>
            <person name="Cui Y."/>
            <person name="Zhang H."/>
            <person name="O'Toole P.W."/>
        </authorList>
    </citation>
    <scope>NUCLEOTIDE SEQUENCE [LARGE SCALE GENOMIC DNA]</scope>
    <source>
        <strain evidence="2 3">DSM 16991</strain>
    </source>
</reference>
<sequence length="200" mass="21616">MRKFSTFQITLMSLLIALLIIQTYVPMTIFPGAPTITVGHIIVAIGAILLGPGGGLLLGTVWGGLSFIRALTMPPSPLSVLLFTNPVIAFIPRMVVGWTVGWLFKHLRQKIKTTSLLAGAVAFVGTFLNTGLVVLFTYLFFVRDPAALLKAFGQASSTTGLFWLIAIMLGANFVTEAITAVIITPLVTTPTLHIIDRRHR</sequence>
<accession>A0A0R1XDD5</accession>
<feature type="transmembrane region" description="Helical" evidence="1">
    <location>
        <begin position="37"/>
        <end position="62"/>
    </location>
</feature>
<dbReference type="Gene3D" id="1.10.1760.20">
    <property type="match status" value="1"/>
</dbReference>
<keyword evidence="1" id="KW-1133">Transmembrane helix</keyword>
<evidence type="ECO:0008006" key="4">
    <source>
        <dbReference type="Google" id="ProtNLM"/>
    </source>
</evidence>
<dbReference type="EMBL" id="AZFW01000114">
    <property type="protein sequence ID" value="KRM25430.1"/>
    <property type="molecule type" value="Genomic_DNA"/>
</dbReference>
<dbReference type="Pfam" id="PF12822">
    <property type="entry name" value="ECF_trnsprt"/>
    <property type="match status" value="1"/>
</dbReference>
<comment type="caution">
    <text evidence="2">The sequence shown here is derived from an EMBL/GenBank/DDBJ whole genome shotgun (WGS) entry which is preliminary data.</text>
</comment>
<feature type="transmembrane region" description="Helical" evidence="1">
    <location>
        <begin position="82"/>
        <end position="104"/>
    </location>
</feature>
<dbReference type="GO" id="GO:0022857">
    <property type="term" value="F:transmembrane transporter activity"/>
    <property type="evidence" value="ECO:0007669"/>
    <property type="project" value="InterPro"/>
</dbReference>
<feature type="transmembrane region" description="Helical" evidence="1">
    <location>
        <begin position="161"/>
        <end position="188"/>
    </location>
</feature>
<dbReference type="eggNOG" id="COG4684">
    <property type="taxonomic scope" value="Bacteria"/>
</dbReference>
<feature type="transmembrane region" description="Helical" evidence="1">
    <location>
        <begin position="116"/>
        <end position="141"/>
    </location>
</feature>
<gene>
    <name evidence="2" type="ORF">FC91_GL000960</name>
</gene>
<evidence type="ECO:0000313" key="2">
    <source>
        <dbReference type="EMBL" id="KRM25430.1"/>
    </source>
</evidence>
<dbReference type="RefSeq" id="WP_027829586.1">
    <property type="nucleotide sequence ID" value="NZ_AUEH01000082.1"/>
</dbReference>
<name>A0A0R1XDD5_9LACO</name>